<keyword evidence="2 6" id="KW-0853">WD repeat</keyword>
<sequence length="333" mass="36596">MASTDIHLKNQVFDLVFHPKHNTLYTALLTGEIKAFNYTLGEPDEITYEKAFSVRPTRKSCRSLALDFEGDLLYSVGKEKALNVIDTVTGQVVSTVAEAHEAPINRVSYLLPSCLVTGDDDGVVKLWDPRIKPTGPTAQKSFTHHWDVITDFLYFDDKKHLLTTSSDATLSVIDIRTSKAVPLSVSESQDDELLSCVSIKNGAKVLTGSSMGILSVWDKTKGYRDCVDRIPGHPDSIETIVPLSEDIVATGSSDGMIRIVSILPTKFMGVIAHHEDYPIERLALSRDSTILGSASHDEVCKLTDIRDIFDESDDEDEEEGEGESGSEEDATES</sequence>
<protein>
    <recommendedName>
        <fullName evidence="4">WD repeat-containing protein JIP5</fullName>
    </recommendedName>
    <alternativeName>
        <fullName evidence="5">WD repeat-containing protein jip5</fullName>
    </alternativeName>
</protein>
<evidence type="ECO:0000256" key="3">
    <source>
        <dbReference type="ARBA" id="ARBA00022737"/>
    </source>
</evidence>
<dbReference type="InterPro" id="IPR001680">
    <property type="entry name" value="WD40_rpt"/>
</dbReference>
<evidence type="ECO:0000256" key="4">
    <source>
        <dbReference type="ARBA" id="ARBA00039238"/>
    </source>
</evidence>
<dbReference type="InterPro" id="IPR036322">
    <property type="entry name" value="WD40_repeat_dom_sf"/>
</dbReference>
<dbReference type="PANTHER" id="PTHR44019:SF20">
    <property type="entry name" value="WD REPEAT-CONTAINING PROTEIN 55"/>
    <property type="match status" value="1"/>
</dbReference>
<proteinExistence type="inferred from homology"/>
<keyword evidence="3" id="KW-0677">Repeat</keyword>
<dbReference type="SMART" id="SM00320">
    <property type="entry name" value="WD40"/>
    <property type="match status" value="7"/>
</dbReference>
<evidence type="ECO:0000256" key="5">
    <source>
        <dbReference type="ARBA" id="ARBA00039514"/>
    </source>
</evidence>
<evidence type="ECO:0000256" key="1">
    <source>
        <dbReference type="ARBA" id="ARBA00007625"/>
    </source>
</evidence>
<feature type="compositionally biased region" description="Acidic residues" evidence="7">
    <location>
        <begin position="310"/>
        <end position="333"/>
    </location>
</feature>
<feature type="region of interest" description="Disordered" evidence="7">
    <location>
        <begin position="305"/>
        <end position="333"/>
    </location>
</feature>
<dbReference type="InterPro" id="IPR050505">
    <property type="entry name" value="WDR55/POC1"/>
</dbReference>
<accession>A0A0F7SEV6</accession>
<dbReference type="InterPro" id="IPR015943">
    <property type="entry name" value="WD40/YVTN_repeat-like_dom_sf"/>
</dbReference>
<dbReference type="PROSITE" id="PS50082">
    <property type="entry name" value="WD_REPEATS_2"/>
    <property type="match status" value="1"/>
</dbReference>
<dbReference type="EMBL" id="LN483144">
    <property type="protein sequence ID" value="CDZ96495.1"/>
    <property type="molecule type" value="Genomic_DNA"/>
</dbReference>
<evidence type="ECO:0000256" key="7">
    <source>
        <dbReference type="SAM" id="MobiDB-lite"/>
    </source>
</evidence>
<dbReference type="Gene3D" id="2.130.10.10">
    <property type="entry name" value="YVTN repeat-like/Quinoprotein amine dehydrogenase"/>
    <property type="match status" value="2"/>
</dbReference>
<dbReference type="AlphaFoldDB" id="A0A0F7SEV6"/>
<feature type="repeat" description="WD" evidence="6">
    <location>
        <begin position="97"/>
        <end position="128"/>
    </location>
</feature>
<dbReference type="PANTHER" id="PTHR44019">
    <property type="entry name" value="WD REPEAT-CONTAINING PROTEIN 55"/>
    <property type="match status" value="1"/>
</dbReference>
<reference evidence="8" key="1">
    <citation type="submission" date="2014-08" db="EMBL/GenBank/DDBJ databases">
        <authorList>
            <person name="Sharma Rahul"/>
            <person name="Thines Marco"/>
        </authorList>
    </citation>
    <scope>NUCLEOTIDE SEQUENCE</scope>
</reference>
<organism evidence="8">
    <name type="scientific">Phaffia rhodozyma</name>
    <name type="common">Yeast</name>
    <name type="synonym">Xanthophyllomyces dendrorhous</name>
    <dbReference type="NCBI Taxonomy" id="264483"/>
    <lineage>
        <taxon>Eukaryota</taxon>
        <taxon>Fungi</taxon>
        <taxon>Dikarya</taxon>
        <taxon>Basidiomycota</taxon>
        <taxon>Agaricomycotina</taxon>
        <taxon>Tremellomycetes</taxon>
        <taxon>Cystofilobasidiales</taxon>
        <taxon>Mrakiaceae</taxon>
        <taxon>Phaffia</taxon>
    </lineage>
</organism>
<evidence type="ECO:0000256" key="6">
    <source>
        <dbReference type="PROSITE-ProRule" id="PRU00221"/>
    </source>
</evidence>
<evidence type="ECO:0000256" key="2">
    <source>
        <dbReference type="ARBA" id="ARBA00022574"/>
    </source>
</evidence>
<dbReference type="SUPFAM" id="SSF50978">
    <property type="entry name" value="WD40 repeat-like"/>
    <property type="match status" value="1"/>
</dbReference>
<comment type="similarity">
    <text evidence="1">Belongs to the WD repeat WDR55 family.</text>
</comment>
<name>A0A0F7SEV6_PHARH</name>
<dbReference type="Pfam" id="PF24796">
    <property type="entry name" value="WDR55"/>
    <property type="match status" value="1"/>
</dbReference>
<evidence type="ECO:0000313" key="8">
    <source>
        <dbReference type="EMBL" id="CDZ96495.1"/>
    </source>
</evidence>